<dbReference type="Gene3D" id="2.40.30.170">
    <property type="match status" value="1"/>
</dbReference>
<protein>
    <submittedName>
        <fullName evidence="5">Macrolide transporter subunit MacA</fullName>
    </submittedName>
</protein>
<dbReference type="Pfam" id="PF25975">
    <property type="entry name" value="CzcB_C"/>
    <property type="match status" value="1"/>
</dbReference>
<dbReference type="Proteomes" id="UP000317243">
    <property type="component" value="Unassembled WGS sequence"/>
</dbReference>
<dbReference type="Gene3D" id="2.40.420.20">
    <property type="match status" value="1"/>
</dbReference>
<evidence type="ECO:0000256" key="3">
    <source>
        <dbReference type="SAM" id="Coils"/>
    </source>
</evidence>
<gene>
    <name evidence="5" type="ORF">KOR42_17270</name>
</gene>
<evidence type="ECO:0000313" key="5">
    <source>
        <dbReference type="EMBL" id="TWT58353.1"/>
    </source>
</evidence>
<dbReference type="GO" id="GO:0030313">
    <property type="term" value="C:cell envelope"/>
    <property type="evidence" value="ECO:0007669"/>
    <property type="project" value="UniProtKB-SubCell"/>
</dbReference>
<evidence type="ECO:0000313" key="6">
    <source>
        <dbReference type="Proteomes" id="UP000317243"/>
    </source>
</evidence>
<dbReference type="OrthoDB" id="285233at2"/>
<name>A0A5C5X7V9_9PLAN</name>
<dbReference type="AlphaFoldDB" id="A0A5C5X7V9"/>
<feature type="coiled-coil region" evidence="3">
    <location>
        <begin position="242"/>
        <end position="269"/>
    </location>
</feature>
<evidence type="ECO:0000256" key="1">
    <source>
        <dbReference type="ARBA" id="ARBA00004196"/>
    </source>
</evidence>
<comment type="caution">
    <text evidence="5">The sequence shown here is derived from an EMBL/GenBank/DDBJ whole genome shotgun (WGS) entry which is preliminary data.</text>
</comment>
<dbReference type="PANTHER" id="PTHR32347">
    <property type="entry name" value="EFFLUX SYSTEM COMPONENT YKNX-RELATED"/>
    <property type="match status" value="1"/>
</dbReference>
<keyword evidence="2 3" id="KW-0175">Coiled coil</keyword>
<accession>A0A5C5X7V9</accession>
<feature type="domain" description="CzcB-like C-terminal circularly permuted SH3-like" evidence="4">
    <location>
        <begin position="434"/>
        <end position="487"/>
    </location>
</feature>
<dbReference type="EMBL" id="SIHI01000001">
    <property type="protein sequence ID" value="TWT58353.1"/>
    <property type="molecule type" value="Genomic_DNA"/>
</dbReference>
<reference evidence="5 6" key="1">
    <citation type="submission" date="2019-02" db="EMBL/GenBank/DDBJ databases">
        <title>Deep-cultivation of Planctomycetes and their phenomic and genomic characterization uncovers novel biology.</title>
        <authorList>
            <person name="Wiegand S."/>
            <person name="Jogler M."/>
            <person name="Boedeker C."/>
            <person name="Pinto D."/>
            <person name="Vollmers J."/>
            <person name="Rivas-Marin E."/>
            <person name="Kohn T."/>
            <person name="Peeters S.H."/>
            <person name="Heuer A."/>
            <person name="Rast P."/>
            <person name="Oberbeckmann S."/>
            <person name="Bunk B."/>
            <person name="Jeske O."/>
            <person name="Meyerdierks A."/>
            <person name="Storesund J.E."/>
            <person name="Kallscheuer N."/>
            <person name="Luecker S."/>
            <person name="Lage O.M."/>
            <person name="Pohl T."/>
            <person name="Merkel B.J."/>
            <person name="Hornburger P."/>
            <person name="Mueller R.-W."/>
            <person name="Bruemmer F."/>
            <person name="Labrenz M."/>
            <person name="Spormann A.M."/>
            <person name="Op Den Camp H."/>
            <person name="Overmann J."/>
            <person name="Amann R."/>
            <person name="Jetten M.S.M."/>
            <person name="Mascher T."/>
            <person name="Medema M.H."/>
            <person name="Devos D.P."/>
            <person name="Kaster A.-K."/>
            <person name="Ovreas L."/>
            <person name="Rohde M."/>
            <person name="Galperin M.Y."/>
            <person name="Jogler C."/>
        </authorList>
    </citation>
    <scope>NUCLEOTIDE SEQUENCE [LARGE SCALE GENOMIC DNA]</scope>
    <source>
        <strain evidence="5 6">KOR42</strain>
    </source>
</reference>
<keyword evidence="6" id="KW-1185">Reference proteome</keyword>
<proteinExistence type="predicted"/>
<dbReference type="InterPro" id="IPR058649">
    <property type="entry name" value="CzcB_C"/>
</dbReference>
<dbReference type="PANTHER" id="PTHR32347:SF23">
    <property type="entry name" value="BLL5650 PROTEIN"/>
    <property type="match status" value="1"/>
</dbReference>
<feature type="coiled-coil region" evidence="3">
    <location>
        <begin position="110"/>
        <end position="191"/>
    </location>
</feature>
<evidence type="ECO:0000256" key="2">
    <source>
        <dbReference type="ARBA" id="ARBA00023054"/>
    </source>
</evidence>
<comment type="subcellular location">
    <subcellularLocation>
        <location evidence="1">Cell envelope</location>
    </subcellularLocation>
</comment>
<dbReference type="RefSeq" id="WP_146508677.1">
    <property type="nucleotide sequence ID" value="NZ_SIHI01000001.1"/>
</dbReference>
<evidence type="ECO:0000259" key="4">
    <source>
        <dbReference type="Pfam" id="PF25975"/>
    </source>
</evidence>
<sequence length="517" mass="58008">MKPTTHVGSQRSGKILLSLVVILTLMVMSVPIASWGVAEKPLVVAEDGFAVVTRGHIDQVVTQQGELQSAERNTLTSNCEWSTTIVEIVPEGTYVQPGDVIAVLDDADLRERLQEREVRYINSIAALEQARENLNIQVLTNESKIAAAELKLELAKLKLDAYVNAEHPQKLHQLESAKVLAEETMARAQKSYEFTLSMFKRGYRAHDDCEAERLKVIREENKYAQATDALNIYTDHTYVRNMTQYVAQSQEAERNLERVKIAARSAELSRQITLSSRERSYNIYKAYQERLKSNIEACKIIARNAGEVIHARENSSSAQGIEEGSRVRYLQQIAHIPDRDNLKVELRVHESNIRLINHDSDAIVTIDALQETPFRGTVSHVSKIPTNGRYPNYHLREYKVTVALDIDPELARTIAPGLSADVTIISEQRENALRVPHQSVVEIGGDYYSFVKSGDYVEERIVEVGINDDSQIEIISGLEEGEQVVTKPRVTCASLIASLQDRTDARDGTSGWLAFLD</sequence>
<organism evidence="5 6">
    <name type="scientific">Thalassoglobus neptunius</name>
    <dbReference type="NCBI Taxonomy" id="1938619"/>
    <lineage>
        <taxon>Bacteria</taxon>
        <taxon>Pseudomonadati</taxon>
        <taxon>Planctomycetota</taxon>
        <taxon>Planctomycetia</taxon>
        <taxon>Planctomycetales</taxon>
        <taxon>Planctomycetaceae</taxon>
        <taxon>Thalassoglobus</taxon>
    </lineage>
</organism>
<dbReference type="InterPro" id="IPR050465">
    <property type="entry name" value="UPF0194_transport"/>
</dbReference>